<reference evidence="12 13" key="1">
    <citation type="journal article" date="2012" name="PLoS ONE">
        <title>Sequence and analysis of the genome of the pathogenic yeast Candida orthopsilosis.</title>
        <authorList>
            <person name="Riccombeni A."/>
            <person name="Vidanes G."/>
            <person name="Proux-Wera E."/>
            <person name="Wolfe K.H."/>
            <person name="Butler G."/>
        </authorList>
    </citation>
    <scope>NUCLEOTIDE SEQUENCE [LARGE SCALE GENOMIC DNA]</scope>
    <source>
        <strain evidence="12 13">Co 90-125</strain>
    </source>
</reference>
<evidence type="ECO:0000259" key="10">
    <source>
        <dbReference type="Pfam" id="PF18596"/>
    </source>
</evidence>
<accession>H8WYJ6</accession>
<keyword evidence="9" id="KW-0131">Cell cycle</keyword>
<evidence type="ECO:0000256" key="3">
    <source>
        <dbReference type="ARBA" id="ARBA00009044"/>
    </source>
</evidence>
<evidence type="ECO:0000256" key="7">
    <source>
        <dbReference type="ARBA" id="ARBA00023212"/>
    </source>
</evidence>
<proteinExistence type="inferred from homology"/>
<organism evidence="12 13">
    <name type="scientific">Candida orthopsilosis (strain 90-125)</name>
    <name type="common">Yeast</name>
    <dbReference type="NCBI Taxonomy" id="1136231"/>
    <lineage>
        <taxon>Eukaryota</taxon>
        <taxon>Fungi</taxon>
        <taxon>Dikarya</taxon>
        <taxon>Ascomycota</taxon>
        <taxon>Saccharomycotina</taxon>
        <taxon>Pichiomycetes</taxon>
        <taxon>Debaryomycetaceae</taxon>
        <taxon>Candida/Lodderomyces clade</taxon>
        <taxon>Candida</taxon>
    </lineage>
</organism>
<evidence type="ECO:0000259" key="11">
    <source>
        <dbReference type="Pfam" id="PF18636"/>
    </source>
</evidence>
<dbReference type="eggNOG" id="ENOG502RZIJ">
    <property type="taxonomic scope" value="Eukaryota"/>
</dbReference>
<feature type="domain" description="Sld7 C-terminal" evidence="10">
    <location>
        <begin position="176"/>
        <end position="260"/>
    </location>
</feature>
<keyword evidence="6" id="KW-0235">DNA replication</keyword>
<feature type="domain" description="Sld7 N-terminal" evidence="11">
    <location>
        <begin position="10"/>
        <end position="111"/>
    </location>
</feature>
<dbReference type="GO" id="GO:0000922">
    <property type="term" value="C:spindle pole"/>
    <property type="evidence" value="ECO:0007669"/>
    <property type="project" value="UniProtKB-SubCell"/>
</dbReference>
<comment type="similarity">
    <text evidence="3">Belongs to the SLD7 family.</text>
</comment>
<evidence type="ECO:0000256" key="5">
    <source>
        <dbReference type="ARBA" id="ARBA00022490"/>
    </source>
</evidence>
<dbReference type="InterPro" id="IPR041564">
    <property type="entry name" value="Sld7_N"/>
</dbReference>
<dbReference type="RefSeq" id="XP_003866750.1">
    <property type="nucleotide sequence ID" value="XM_003866702.1"/>
</dbReference>
<evidence type="ECO:0000256" key="2">
    <source>
        <dbReference type="ARBA" id="ARBA00004647"/>
    </source>
</evidence>
<evidence type="ECO:0000313" key="12">
    <source>
        <dbReference type="EMBL" id="CCG21311.1"/>
    </source>
</evidence>
<protein>
    <recommendedName>
        <fullName evidence="4">Mitochondrial morphogenesis protein SLD7</fullName>
    </recommendedName>
</protein>
<keyword evidence="7" id="KW-0206">Cytoskeleton</keyword>
<dbReference type="GO" id="GO:0006260">
    <property type="term" value="P:DNA replication"/>
    <property type="evidence" value="ECO:0007669"/>
    <property type="project" value="UniProtKB-KW"/>
</dbReference>
<dbReference type="AlphaFoldDB" id="H8WYJ6"/>
<dbReference type="GO" id="GO:0005634">
    <property type="term" value="C:nucleus"/>
    <property type="evidence" value="ECO:0007669"/>
    <property type="project" value="UniProtKB-SubCell"/>
</dbReference>
<evidence type="ECO:0000256" key="6">
    <source>
        <dbReference type="ARBA" id="ARBA00022705"/>
    </source>
</evidence>
<dbReference type="InterPro" id="IPR041260">
    <property type="entry name" value="Sld7_C"/>
</dbReference>
<dbReference type="OrthoDB" id="4063051at2759"/>
<name>H8WYJ6_CANO9</name>
<dbReference type="GeneID" id="14538044"/>
<evidence type="ECO:0000313" key="13">
    <source>
        <dbReference type="Proteomes" id="UP000005018"/>
    </source>
</evidence>
<dbReference type="KEGG" id="cot:CORT_0A09270"/>
<dbReference type="Pfam" id="PF18636">
    <property type="entry name" value="Sld7_N"/>
    <property type="match status" value="1"/>
</dbReference>
<evidence type="ECO:0000256" key="9">
    <source>
        <dbReference type="ARBA" id="ARBA00023306"/>
    </source>
</evidence>
<dbReference type="HOGENOM" id="CLU_068936_0_0_1"/>
<dbReference type="Pfam" id="PF18596">
    <property type="entry name" value="Sld7_C"/>
    <property type="match status" value="1"/>
</dbReference>
<dbReference type="Proteomes" id="UP000005018">
    <property type="component" value="Chromosome 1"/>
</dbReference>
<keyword evidence="5" id="KW-0963">Cytoplasm</keyword>
<sequence>MNFVSTTTIRDADFTFNDVQFWSNQSNQTMKIESSELVTHIDCSRIPIYLISGKPFLIFSNDSNTEIFFKQKLIQPSLKRGSRHGLLANAGERKFIVFYYNDLVKCLVLDFTKLVQMRESLRAGAALNNSFVKPQTDTGSTSVVTACDRILKKKQEGNPFLAVPPKVHRTSVLSTQEQTSTAVNKIIQSGLRIRGLSVNQTESLNDKLRIKEIYQMTHKATMFSLRKYNYSFNKRAEPEKMQVSWSDLQETVENLLHLFIDVD</sequence>
<keyword evidence="8" id="KW-0539">Nucleus</keyword>
<evidence type="ECO:0000256" key="4">
    <source>
        <dbReference type="ARBA" id="ARBA00017231"/>
    </source>
</evidence>
<comment type="subcellular location">
    <subcellularLocation>
        <location evidence="2">Cytoplasm</location>
        <location evidence="2">Cytoskeleton</location>
        <location evidence="2">Spindle pole</location>
    </subcellularLocation>
    <subcellularLocation>
        <location evidence="1">Nucleus</location>
    </subcellularLocation>
</comment>
<gene>
    <name evidence="12" type="ORF">CORT_0A09270</name>
</gene>
<keyword evidence="13" id="KW-1185">Reference proteome</keyword>
<dbReference type="EMBL" id="HE681719">
    <property type="protein sequence ID" value="CCG21311.1"/>
    <property type="molecule type" value="Genomic_DNA"/>
</dbReference>
<evidence type="ECO:0000256" key="8">
    <source>
        <dbReference type="ARBA" id="ARBA00023242"/>
    </source>
</evidence>
<evidence type="ECO:0000256" key="1">
    <source>
        <dbReference type="ARBA" id="ARBA00004123"/>
    </source>
</evidence>